<evidence type="ECO:0000256" key="1">
    <source>
        <dbReference type="SAM" id="MobiDB-lite"/>
    </source>
</evidence>
<dbReference type="Proteomes" id="UP000501690">
    <property type="component" value="Linkage Group LG8"/>
</dbReference>
<feature type="region of interest" description="Disordered" evidence="1">
    <location>
        <begin position="78"/>
        <end position="97"/>
    </location>
</feature>
<evidence type="ECO:0000313" key="3">
    <source>
        <dbReference type="Proteomes" id="UP000501690"/>
    </source>
</evidence>
<proteinExistence type="predicted"/>
<name>A0A4D6MUL8_VIGUN</name>
<dbReference type="EMBL" id="CP039352">
    <property type="protein sequence ID" value="QCE04444.1"/>
    <property type="molecule type" value="Genomic_DNA"/>
</dbReference>
<feature type="compositionally biased region" description="Polar residues" evidence="1">
    <location>
        <begin position="78"/>
        <end position="88"/>
    </location>
</feature>
<gene>
    <name evidence="2" type="ORF">DEO72_LG8g2480</name>
</gene>
<sequence length="179" mass="19773">MLFRATTQGISHALTPILSHNSRNPTISPLKHHEKPCRSHIQVQQTNIAAIKFPGGGHVPQGAASFQTSWRGTRTARRQTPQNHQQLKTPPGGTVHTAKHIHAKTPLILPQLPTVTTFTARWNSHQTSWTMLLSSGSLKATARRCISTDTVLLSLLTCIDLVPQPGIQTHDFNENHHYA</sequence>
<reference evidence="2 3" key="1">
    <citation type="submission" date="2019-04" db="EMBL/GenBank/DDBJ databases">
        <title>An improved genome assembly and genetic linkage map for asparagus bean, Vigna unguiculata ssp. sesquipedialis.</title>
        <authorList>
            <person name="Xia Q."/>
            <person name="Zhang R."/>
            <person name="Dong Y."/>
        </authorList>
    </citation>
    <scope>NUCLEOTIDE SEQUENCE [LARGE SCALE GENOMIC DNA]</scope>
    <source>
        <tissue evidence="2">Leaf</tissue>
    </source>
</reference>
<dbReference type="AlphaFoldDB" id="A0A4D6MUL8"/>
<evidence type="ECO:0000313" key="2">
    <source>
        <dbReference type="EMBL" id="QCE04444.1"/>
    </source>
</evidence>
<organism evidence="2 3">
    <name type="scientific">Vigna unguiculata</name>
    <name type="common">Cowpea</name>
    <dbReference type="NCBI Taxonomy" id="3917"/>
    <lineage>
        <taxon>Eukaryota</taxon>
        <taxon>Viridiplantae</taxon>
        <taxon>Streptophyta</taxon>
        <taxon>Embryophyta</taxon>
        <taxon>Tracheophyta</taxon>
        <taxon>Spermatophyta</taxon>
        <taxon>Magnoliopsida</taxon>
        <taxon>eudicotyledons</taxon>
        <taxon>Gunneridae</taxon>
        <taxon>Pentapetalae</taxon>
        <taxon>rosids</taxon>
        <taxon>fabids</taxon>
        <taxon>Fabales</taxon>
        <taxon>Fabaceae</taxon>
        <taxon>Papilionoideae</taxon>
        <taxon>50 kb inversion clade</taxon>
        <taxon>NPAAA clade</taxon>
        <taxon>indigoferoid/millettioid clade</taxon>
        <taxon>Phaseoleae</taxon>
        <taxon>Vigna</taxon>
    </lineage>
</organism>
<accession>A0A4D6MUL8</accession>
<keyword evidence="3" id="KW-1185">Reference proteome</keyword>
<protein>
    <submittedName>
        <fullName evidence="2">Uncharacterized protein</fullName>
    </submittedName>
</protein>